<evidence type="ECO:0000256" key="3">
    <source>
        <dbReference type="HAMAP-Rule" id="MF_02071"/>
    </source>
</evidence>
<comment type="function">
    <text evidence="3">Lytic transglycosylase with a strong preference for naked glycan strands that lack stem peptides.</text>
</comment>
<dbReference type="GO" id="GO:0000270">
    <property type="term" value="P:peptidoglycan metabolic process"/>
    <property type="evidence" value="ECO:0007669"/>
    <property type="project" value="UniProtKB-UniRule"/>
</dbReference>
<dbReference type="STRING" id="1802114.A2719_03265"/>
<dbReference type="Gene3D" id="3.10.350.10">
    <property type="entry name" value="LysM domain"/>
    <property type="match status" value="1"/>
</dbReference>
<evidence type="ECO:0000259" key="5">
    <source>
        <dbReference type="PROSITE" id="PS51782"/>
    </source>
</evidence>
<keyword evidence="1 3" id="KW-0456">Lyase</keyword>
<evidence type="ECO:0000313" key="6">
    <source>
        <dbReference type="EMBL" id="OGZ43956.1"/>
    </source>
</evidence>
<dbReference type="Pfam" id="PF03330">
    <property type="entry name" value="DPBB_1"/>
    <property type="match status" value="1"/>
</dbReference>
<dbReference type="CDD" id="cd22268">
    <property type="entry name" value="DPBB_RlpA-like"/>
    <property type="match status" value="1"/>
</dbReference>
<feature type="domain" description="LysM" evidence="5">
    <location>
        <begin position="76"/>
        <end position="126"/>
    </location>
</feature>
<dbReference type="InterPro" id="IPR018392">
    <property type="entry name" value="LysM"/>
</dbReference>
<dbReference type="AlphaFoldDB" id="A0A1G2G0X6"/>
<dbReference type="Gene3D" id="2.40.40.10">
    <property type="entry name" value="RlpA-like domain"/>
    <property type="match status" value="1"/>
</dbReference>
<dbReference type="InterPro" id="IPR036908">
    <property type="entry name" value="RlpA-like_sf"/>
</dbReference>
<dbReference type="InterPro" id="IPR009009">
    <property type="entry name" value="RlpA-like_DPBB"/>
</dbReference>
<dbReference type="PROSITE" id="PS51782">
    <property type="entry name" value="LYSM"/>
    <property type="match status" value="1"/>
</dbReference>
<comment type="similarity">
    <text evidence="3 4">Belongs to the RlpA family.</text>
</comment>
<dbReference type="PANTHER" id="PTHR34183">
    <property type="entry name" value="ENDOLYTIC PEPTIDOGLYCAN TRANSGLYCOSYLASE RLPA"/>
    <property type="match status" value="1"/>
</dbReference>
<dbReference type="SUPFAM" id="SSF54106">
    <property type="entry name" value="LysM domain"/>
    <property type="match status" value="1"/>
</dbReference>
<dbReference type="Pfam" id="PF01476">
    <property type="entry name" value="LysM"/>
    <property type="match status" value="1"/>
</dbReference>
<dbReference type="Proteomes" id="UP000177480">
    <property type="component" value="Unassembled WGS sequence"/>
</dbReference>
<dbReference type="InterPro" id="IPR012997">
    <property type="entry name" value="RplA"/>
</dbReference>
<keyword evidence="2 3" id="KW-0961">Cell wall biogenesis/degradation</keyword>
<dbReference type="EMBL" id="MHNK01000010">
    <property type="protein sequence ID" value="OGZ43956.1"/>
    <property type="molecule type" value="Genomic_DNA"/>
</dbReference>
<dbReference type="PANTHER" id="PTHR34183:SF1">
    <property type="entry name" value="ENDOLYTIC PEPTIDOGLYCAN TRANSGLYCOSYLASE RLPA"/>
    <property type="match status" value="1"/>
</dbReference>
<accession>A0A1G2G0X6</accession>
<dbReference type="SUPFAM" id="SSF50685">
    <property type="entry name" value="Barwin-like endoglucanases"/>
    <property type="match status" value="1"/>
</dbReference>
<dbReference type="GO" id="GO:0008932">
    <property type="term" value="F:lytic endotransglycosylase activity"/>
    <property type="evidence" value="ECO:0007669"/>
    <property type="project" value="UniProtKB-UniRule"/>
</dbReference>
<evidence type="ECO:0000256" key="1">
    <source>
        <dbReference type="ARBA" id="ARBA00023239"/>
    </source>
</evidence>
<evidence type="ECO:0000256" key="4">
    <source>
        <dbReference type="RuleBase" id="RU003495"/>
    </source>
</evidence>
<evidence type="ECO:0000256" key="2">
    <source>
        <dbReference type="ARBA" id="ARBA00023316"/>
    </source>
</evidence>
<sequence length="230" mass="25405">MAYAEGTVEKLSKGLAAGFFTASSLFSMFGGGLNGEGGADVNNFVKEITSVISAVEEQRDYSPKGLGEHYRVTGEIPYTVREGDTVHTIARDMKRDGVWIKPQQIIEWNNLTSPDYHLKPGAELTLYNLEWESQLVEASWYGPGFHGKAMANTQIFDQNDLVAAHMYLPLGMKVRVTNVENGVSIELRITDRGNFEKYERGIDLSKQAAKVLGYQKAGTAKVLIEPLPSL</sequence>
<protein>
    <recommendedName>
        <fullName evidence="3">Probable endolytic peptidoglycan transglycosylase RlpA</fullName>
        <ecNumber evidence="3">4.2.2.-</ecNumber>
    </recommendedName>
</protein>
<evidence type="ECO:0000313" key="7">
    <source>
        <dbReference type="Proteomes" id="UP000177480"/>
    </source>
</evidence>
<dbReference type="EC" id="4.2.2.-" evidence="3"/>
<dbReference type="InterPro" id="IPR036779">
    <property type="entry name" value="LysM_dom_sf"/>
</dbReference>
<name>A0A1G2G0X6_9BACT</name>
<dbReference type="GO" id="GO:0071555">
    <property type="term" value="P:cell wall organization"/>
    <property type="evidence" value="ECO:0007669"/>
    <property type="project" value="UniProtKB-KW"/>
</dbReference>
<dbReference type="InterPro" id="IPR034718">
    <property type="entry name" value="RlpA"/>
</dbReference>
<dbReference type="HAMAP" id="MF_02071">
    <property type="entry name" value="RlpA"/>
    <property type="match status" value="1"/>
</dbReference>
<dbReference type="NCBIfam" id="TIGR00413">
    <property type="entry name" value="rlpA"/>
    <property type="match status" value="1"/>
</dbReference>
<organism evidence="6 7">
    <name type="scientific">Candidatus Ryanbacteria bacterium RIFCSPHIGHO2_01_FULL_45_22</name>
    <dbReference type="NCBI Taxonomy" id="1802114"/>
    <lineage>
        <taxon>Bacteria</taxon>
        <taxon>Candidatus Ryaniibacteriota</taxon>
    </lineage>
</organism>
<gene>
    <name evidence="3" type="primary">rlpA</name>
    <name evidence="6" type="ORF">A2719_03265</name>
</gene>
<reference evidence="6 7" key="1">
    <citation type="journal article" date="2016" name="Nat. Commun.">
        <title>Thousands of microbial genomes shed light on interconnected biogeochemical processes in an aquifer system.</title>
        <authorList>
            <person name="Anantharaman K."/>
            <person name="Brown C.T."/>
            <person name="Hug L.A."/>
            <person name="Sharon I."/>
            <person name="Castelle C.J."/>
            <person name="Probst A.J."/>
            <person name="Thomas B.C."/>
            <person name="Singh A."/>
            <person name="Wilkins M.J."/>
            <person name="Karaoz U."/>
            <person name="Brodie E.L."/>
            <person name="Williams K.H."/>
            <person name="Hubbard S.S."/>
            <person name="Banfield J.F."/>
        </authorList>
    </citation>
    <scope>NUCLEOTIDE SEQUENCE [LARGE SCALE GENOMIC DNA]</scope>
</reference>
<comment type="caution">
    <text evidence="6">The sequence shown here is derived from an EMBL/GenBank/DDBJ whole genome shotgun (WGS) entry which is preliminary data.</text>
</comment>
<proteinExistence type="inferred from homology"/>
<dbReference type="CDD" id="cd00118">
    <property type="entry name" value="LysM"/>
    <property type="match status" value="1"/>
</dbReference>